<feature type="region of interest" description="Disordered" evidence="5">
    <location>
        <begin position="1"/>
        <end position="51"/>
    </location>
</feature>
<dbReference type="InterPro" id="IPR017930">
    <property type="entry name" value="Myb_dom"/>
</dbReference>
<dbReference type="Gramene" id="OE9A048241T1">
    <property type="protein sequence ID" value="OE9A048241C1"/>
    <property type="gene ID" value="OE9A048241"/>
</dbReference>
<protein>
    <submittedName>
        <fullName evidence="7">Two-component response regulator ARR18-like isoform X2</fullName>
    </submittedName>
</protein>
<evidence type="ECO:0000256" key="3">
    <source>
        <dbReference type="ARBA" id="ARBA00023163"/>
    </source>
</evidence>
<dbReference type="FunFam" id="1.10.10.60:FF:000002">
    <property type="entry name" value="Myb family transcription factor"/>
    <property type="match status" value="1"/>
</dbReference>
<dbReference type="Gene3D" id="1.10.10.60">
    <property type="entry name" value="Homeodomain-like"/>
    <property type="match status" value="1"/>
</dbReference>
<feature type="compositionally biased region" description="Polar residues" evidence="5">
    <location>
        <begin position="29"/>
        <end position="40"/>
    </location>
</feature>
<dbReference type="Proteomes" id="UP000594638">
    <property type="component" value="Unassembled WGS sequence"/>
</dbReference>
<keyword evidence="3" id="KW-0804">Transcription</keyword>
<dbReference type="GO" id="GO:0003700">
    <property type="term" value="F:DNA-binding transcription factor activity"/>
    <property type="evidence" value="ECO:0007669"/>
    <property type="project" value="InterPro"/>
</dbReference>
<evidence type="ECO:0000256" key="1">
    <source>
        <dbReference type="ARBA" id="ARBA00004123"/>
    </source>
</evidence>
<dbReference type="NCBIfam" id="TIGR01557">
    <property type="entry name" value="myb_SHAQKYF"/>
    <property type="match status" value="1"/>
</dbReference>
<keyword evidence="4" id="KW-0539">Nucleus</keyword>
<dbReference type="GO" id="GO:0003677">
    <property type="term" value="F:DNA binding"/>
    <property type="evidence" value="ECO:0007669"/>
    <property type="project" value="InterPro"/>
</dbReference>
<sequence length="365" mass="41774">MKRKRSMAEELEVRSDRRISRNEEEENTLSDYSQNISSIDLNEEAGSNMDGDAMEVSDISVQYAEQTENSNKSEEGNGNKSGVRRYVRSKMPRLRWTPELHLSFVRAIERLGGQQSATPKTVLQMMNVRGLSISHVKSHLQMYRCKKLDDSGQVMSQAKPGYCNIRSRDYFCTSNLYEKSNPLQNLRLENGVITFAQNSPNQGHRLSSYDQIKGTPSPRYQHWSSNKEYPKIRLNPRVSVDGNNFFRSTANIPLKPNQFLEEKRWPPRQFINVNQCKDKRVPVSNTTAGQYKSSIISETFGLTFKDPFHVKMNKEKMMKVEDWPDLQLGLSITAKSNHEKTCSKGDSEINTMLSLSLFPHSSSAN</sequence>
<dbReference type="OrthoDB" id="551907at2759"/>
<reference evidence="7 8" key="1">
    <citation type="submission" date="2019-12" db="EMBL/GenBank/DDBJ databases">
        <authorList>
            <person name="Alioto T."/>
            <person name="Alioto T."/>
            <person name="Gomez Garrido J."/>
        </authorList>
    </citation>
    <scope>NUCLEOTIDE SEQUENCE [LARGE SCALE GENOMIC DNA]</scope>
</reference>
<dbReference type="Pfam" id="PF00249">
    <property type="entry name" value="Myb_DNA-binding"/>
    <property type="match status" value="1"/>
</dbReference>
<dbReference type="InterPro" id="IPR046955">
    <property type="entry name" value="PHR1-like"/>
</dbReference>
<accession>A0A8S0SV45</accession>
<evidence type="ECO:0000256" key="2">
    <source>
        <dbReference type="ARBA" id="ARBA00023015"/>
    </source>
</evidence>
<dbReference type="InterPro" id="IPR001005">
    <property type="entry name" value="SANT/Myb"/>
</dbReference>
<proteinExistence type="predicted"/>
<dbReference type="GO" id="GO:0005634">
    <property type="term" value="C:nucleus"/>
    <property type="evidence" value="ECO:0007669"/>
    <property type="project" value="UniProtKB-SubCell"/>
</dbReference>
<evidence type="ECO:0000313" key="8">
    <source>
        <dbReference type="Proteomes" id="UP000594638"/>
    </source>
</evidence>
<gene>
    <name evidence="7" type="ORF">OLEA9_A048241</name>
</gene>
<organism evidence="7 8">
    <name type="scientific">Olea europaea subsp. europaea</name>
    <dbReference type="NCBI Taxonomy" id="158383"/>
    <lineage>
        <taxon>Eukaryota</taxon>
        <taxon>Viridiplantae</taxon>
        <taxon>Streptophyta</taxon>
        <taxon>Embryophyta</taxon>
        <taxon>Tracheophyta</taxon>
        <taxon>Spermatophyta</taxon>
        <taxon>Magnoliopsida</taxon>
        <taxon>eudicotyledons</taxon>
        <taxon>Gunneridae</taxon>
        <taxon>Pentapetalae</taxon>
        <taxon>asterids</taxon>
        <taxon>lamiids</taxon>
        <taxon>Lamiales</taxon>
        <taxon>Oleaceae</taxon>
        <taxon>Oleeae</taxon>
        <taxon>Olea</taxon>
    </lineage>
</organism>
<dbReference type="AlphaFoldDB" id="A0A8S0SV45"/>
<feature type="domain" description="HTH myb-type" evidence="6">
    <location>
        <begin position="88"/>
        <end position="148"/>
    </location>
</feature>
<dbReference type="EMBL" id="CACTIH010005540">
    <property type="protein sequence ID" value="CAA2997038.1"/>
    <property type="molecule type" value="Genomic_DNA"/>
</dbReference>
<comment type="subcellular location">
    <subcellularLocation>
        <location evidence="1">Nucleus</location>
    </subcellularLocation>
</comment>
<evidence type="ECO:0000313" key="7">
    <source>
        <dbReference type="EMBL" id="CAA2997038.1"/>
    </source>
</evidence>
<dbReference type="InterPro" id="IPR006447">
    <property type="entry name" value="Myb_dom_plants"/>
</dbReference>
<evidence type="ECO:0000256" key="4">
    <source>
        <dbReference type="ARBA" id="ARBA00023242"/>
    </source>
</evidence>
<feature type="region of interest" description="Disordered" evidence="5">
    <location>
        <begin position="65"/>
        <end position="85"/>
    </location>
</feature>
<name>A0A8S0SV45_OLEEU</name>
<keyword evidence="2" id="KW-0805">Transcription regulation</keyword>
<keyword evidence="8" id="KW-1185">Reference proteome</keyword>
<dbReference type="SUPFAM" id="SSF46689">
    <property type="entry name" value="Homeodomain-like"/>
    <property type="match status" value="1"/>
</dbReference>
<dbReference type="InterPro" id="IPR009057">
    <property type="entry name" value="Homeodomain-like_sf"/>
</dbReference>
<comment type="caution">
    <text evidence="7">The sequence shown here is derived from an EMBL/GenBank/DDBJ whole genome shotgun (WGS) entry which is preliminary data.</text>
</comment>
<evidence type="ECO:0000259" key="6">
    <source>
        <dbReference type="PROSITE" id="PS51294"/>
    </source>
</evidence>
<dbReference type="PANTHER" id="PTHR31314:SF128">
    <property type="entry name" value="OS11G0106100 PROTEIN"/>
    <property type="match status" value="1"/>
</dbReference>
<evidence type="ECO:0000256" key="5">
    <source>
        <dbReference type="SAM" id="MobiDB-lite"/>
    </source>
</evidence>
<feature type="compositionally biased region" description="Basic and acidic residues" evidence="5">
    <location>
        <begin position="1"/>
        <end position="22"/>
    </location>
</feature>
<dbReference type="PROSITE" id="PS51294">
    <property type="entry name" value="HTH_MYB"/>
    <property type="match status" value="1"/>
</dbReference>
<dbReference type="PANTHER" id="PTHR31314">
    <property type="entry name" value="MYB FAMILY TRANSCRIPTION FACTOR PHL7-LIKE"/>
    <property type="match status" value="1"/>
</dbReference>